<accession>A0A061RYR0</accession>
<name>A0A061RYR0_9CHLO</name>
<feature type="non-terminal residue" evidence="2">
    <location>
        <position position="1"/>
    </location>
</feature>
<gene>
    <name evidence="2" type="ORF">TSPGSL018_21977</name>
</gene>
<evidence type="ECO:0000256" key="1">
    <source>
        <dbReference type="SAM" id="MobiDB-lite"/>
    </source>
</evidence>
<protein>
    <submittedName>
        <fullName evidence="2">Uncharacterized protein</fullName>
    </submittedName>
</protein>
<sequence>ETAETSSRRQHRPTGGVSRWESSFANVVDLQPSPGPPPDTHRQQTPWGNVGLSERWKPDSGEEDVRDLERELEEATRQAQIQLGHMRGT</sequence>
<organism evidence="2">
    <name type="scientific">Tetraselmis sp. GSL018</name>
    <dbReference type="NCBI Taxonomy" id="582737"/>
    <lineage>
        <taxon>Eukaryota</taxon>
        <taxon>Viridiplantae</taxon>
        <taxon>Chlorophyta</taxon>
        <taxon>core chlorophytes</taxon>
        <taxon>Chlorodendrophyceae</taxon>
        <taxon>Chlorodendrales</taxon>
        <taxon>Chlorodendraceae</taxon>
        <taxon>Tetraselmis</taxon>
    </lineage>
</organism>
<evidence type="ECO:0000313" key="2">
    <source>
        <dbReference type="EMBL" id="JAC75820.1"/>
    </source>
</evidence>
<feature type="region of interest" description="Disordered" evidence="1">
    <location>
        <begin position="1"/>
        <end position="64"/>
    </location>
</feature>
<proteinExistence type="predicted"/>
<reference evidence="2" key="1">
    <citation type="submission" date="2014-05" db="EMBL/GenBank/DDBJ databases">
        <title>The transcriptome of the halophilic microalga Tetraselmis sp. GSL018 isolated from the Great Salt Lake, Utah.</title>
        <authorList>
            <person name="Jinkerson R.E."/>
            <person name="D'Adamo S."/>
            <person name="Posewitz M.C."/>
        </authorList>
    </citation>
    <scope>NUCLEOTIDE SEQUENCE</scope>
    <source>
        <strain evidence="2">GSL018</strain>
    </source>
</reference>
<dbReference type="AlphaFoldDB" id="A0A061RYR0"/>
<dbReference type="EMBL" id="GBEZ01009796">
    <property type="protein sequence ID" value="JAC75820.1"/>
    <property type="molecule type" value="Transcribed_RNA"/>
</dbReference>